<protein>
    <submittedName>
        <fullName evidence="1">Uncharacterized protein</fullName>
    </submittedName>
</protein>
<reference evidence="1" key="2">
    <citation type="journal article" date="2015" name="Fish Shellfish Immunol.">
        <title>Early steps in the European eel (Anguilla anguilla)-Vibrio vulnificus interaction in the gills: Role of the RtxA13 toxin.</title>
        <authorList>
            <person name="Callol A."/>
            <person name="Pajuelo D."/>
            <person name="Ebbesson L."/>
            <person name="Teles M."/>
            <person name="MacKenzie S."/>
            <person name="Amaro C."/>
        </authorList>
    </citation>
    <scope>NUCLEOTIDE SEQUENCE</scope>
</reference>
<sequence length="29" mass="3634">MLRRRARAVFHKVTLLCNEMTVLRRYRLM</sequence>
<accession>A0A0E9UN61</accession>
<organism evidence="1">
    <name type="scientific">Anguilla anguilla</name>
    <name type="common">European freshwater eel</name>
    <name type="synonym">Muraena anguilla</name>
    <dbReference type="NCBI Taxonomy" id="7936"/>
    <lineage>
        <taxon>Eukaryota</taxon>
        <taxon>Metazoa</taxon>
        <taxon>Chordata</taxon>
        <taxon>Craniata</taxon>
        <taxon>Vertebrata</taxon>
        <taxon>Euteleostomi</taxon>
        <taxon>Actinopterygii</taxon>
        <taxon>Neopterygii</taxon>
        <taxon>Teleostei</taxon>
        <taxon>Anguilliformes</taxon>
        <taxon>Anguillidae</taxon>
        <taxon>Anguilla</taxon>
    </lineage>
</organism>
<proteinExistence type="predicted"/>
<dbReference type="AlphaFoldDB" id="A0A0E9UN61"/>
<evidence type="ECO:0000313" key="1">
    <source>
        <dbReference type="EMBL" id="JAH67206.1"/>
    </source>
</evidence>
<dbReference type="EMBL" id="GBXM01041371">
    <property type="protein sequence ID" value="JAH67206.1"/>
    <property type="molecule type" value="Transcribed_RNA"/>
</dbReference>
<name>A0A0E9UN61_ANGAN</name>
<reference evidence="1" key="1">
    <citation type="submission" date="2014-11" db="EMBL/GenBank/DDBJ databases">
        <authorList>
            <person name="Amaro Gonzalez C."/>
        </authorList>
    </citation>
    <scope>NUCLEOTIDE SEQUENCE</scope>
</reference>